<gene>
    <name evidence="3" type="primary">LOC107594307</name>
</gene>
<dbReference type="InterPro" id="IPR001304">
    <property type="entry name" value="C-type_lectin-like"/>
</dbReference>
<dbReference type="SMART" id="SM00034">
    <property type="entry name" value="CLECT"/>
    <property type="match status" value="1"/>
</dbReference>
<evidence type="ECO:0000313" key="4">
    <source>
        <dbReference type="Proteomes" id="UP000472262"/>
    </source>
</evidence>
<name>A0A672QEP4_SINGR</name>
<dbReference type="InterPro" id="IPR033989">
    <property type="entry name" value="CD209-like_CTLD"/>
</dbReference>
<dbReference type="OMA" id="DYWICEM"/>
<evidence type="ECO:0000259" key="2">
    <source>
        <dbReference type="PROSITE" id="PS50041"/>
    </source>
</evidence>
<dbReference type="PROSITE" id="PS50041">
    <property type="entry name" value="C_TYPE_LECTIN_2"/>
    <property type="match status" value="1"/>
</dbReference>
<organism evidence="3 4">
    <name type="scientific">Sinocyclocheilus grahami</name>
    <name type="common">Dianchi golden-line fish</name>
    <name type="synonym">Barbus grahami</name>
    <dbReference type="NCBI Taxonomy" id="75366"/>
    <lineage>
        <taxon>Eukaryota</taxon>
        <taxon>Metazoa</taxon>
        <taxon>Chordata</taxon>
        <taxon>Craniata</taxon>
        <taxon>Vertebrata</taxon>
        <taxon>Euteleostomi</taxon>
        <taxon>Actinopterygii</taxon>
        <taxon>Neopterygii</taxon>
        <taxon>Teleostei</taxon>
        <taxon>Ostariophysi</taxon>
        <taxon>Cypriniformes</taxon>
        <taxon>Cyprinidae</taxon>
        <taxon>Cyprininae</taxon>
        <taxon>Sinocyclocheilus</taxon>
    </lineage>
</organism>
<dbReference type="SUPFAM" id="SSF56436">
    <property type="entry name" value="C-type lectin-like"/>
    <property type="match status" value="1"/>
</dbReference>
<accession>A0A672QEP4</accession>
<protein>
    <submittedName>
        <fullName evidence="3">CD209 antigen-like protein 2</fullName>
    </submittedName>
</protein>
<dbReference type="PANTHER" id="PTHR22802">
    <property type="entry name" value="C-TYPE LECTIN SUPERFAMILY MEMBER"/>
    <property type="match status" value="1"/>
</dbReference>
<evidence type="ECO:0000313" key="3">
    <source>
        <dbReference type="Ensembl" id="ENSSGRP00000074308.1"/>
    </source>
</evidence>
<keyword evidence="1" id="KW-0430">Lectin</keyword>
<reference evidence="3" key="2">
    <citation type="submission" date="2025-09" db="UniProtKB">
        <authorList>
            <consortium name="Ensembl"/>
        </authorList>
    </citation>
    <scope>IDENTIFICATION</scope>
</reference>
<dbReference type="Ensembl" id="ENSSGRT00000079098.1">
    <property type="protein sequence ID" value="ENSSGRP00000074308.1"/>
    <property type="gene ID" value="ENSSGRG00000037741.1"/>
</dbReference>
<feature type="domain" description="C-type lectin" evidence="2">
    <location>
        <begin position="37"/>
        <end position="157"/>
    </location>
</feature>
<dbReference type="InterPro" id="IPR051004">
    <property type="entry name" value="DC-SIGN_domain-containing"/>
</dbReference>
<dbReference type="GO" id="GO:0030246">
    <property type="term" value="F:carbohydrate binding"/>
    <property type="evidence" value="ECO:0007669"/>
    <property type="project" value="UniProtKB-KW"/>
</dbReference>
<proteinExistence type="predicted"/>
<dbReference type="InterPro" id="IPR016187">
    <property type="entry name" value="CTDL_fold"/>
</dbReference>
<dbReference type="Pfam" id="PF00059">
    <property type="entry name" value="Lectin_C"/>
    <property type="match status" value="1"/>
</dbReference>
<keyword evidence="4" id="KW-1185">Reference proteome</keyword>
<evidence type="ECO:0000256" key="1">
    <source>
        <dbReference type="ARBA" id="ARBA00022734"/>
    </source>
</evidence>
<dbReference type="Proteomes" id="UP000472262">
    <property type="component" value="Unassembled WGS sequence"/>
</dbReference>
<dbReference type="AlphaFoldDB" id="A0A672QEP4"/>
<sequence>MFGVDHSGSRAHLCSSAGLHHTAAHHHHSRERPDKELQEHSWFFMSTELKSWSDSRQYCRDRGADLVIINSEEKQVSLCEFISSLVSESAWIGLSDTENEGIMKWVDNSPLNQGFWFKGEPNNFGGDEDCIELNPEKDNRNNWNDRSCSDTRKGICEK</sequence>
<dbReference type="CDD" id="cd03590">
    <property type="entry name" value="CLECT_DC-SIGN_like"/>
    <property type="match status" value="1"/>
</dbReference>
<dbReference type="InterPro" id="IPR016186">
    <property type="entry name" value="C-type_lectin-like/link_sf"/>
</dbReference>
<dbReference type="PANTHER" id="PTHR22802:SF471">
    <property type="entry name" value="CD209F ANTIGEN"/>
    <property type="match status" value="1"/>
</dbReference>
<reference evidence="3" key="1">
    <citation type="submission" date="2025-08" db="UniProtKB">
        <authorList>
            <consortium name="Ensembl"/>
        </authorList>
    </citation>
    <scope>IDENTIFICATION</scope>
</reference>
<dbReference type="InParanoid" id="A0A672QEP4"/>
<dbReference type="Gene3D" id="3.10.100.10">
    <property type="entry name" value="Mannose-Binding Protein A, subunit A"/>
    <property type="match status" value="1"/>
</dbReference>